<protein>
    <recommendedName>
        <fullName evidence="2">BTB domain-containing protein</fullName>
    </recommendedName>
</protein>
<dbReference type="InterPro" id="IPR011333">
    <property type="entry name" value="SKP1/BTB/POZ_sf"/>
</dbReference>
<name>A0A397JDL3_9GLOM</name>
<feature type="region of interest" description="Disordered" evidence="1">
    <location>
        <begin position="35"/>
        <end position="130"/>
    </location>
</feature>
<organism evidence="3 4">
    <name type="scientific">Diversispora epigaea</name>
    <dbReference type="NCBI Taxonomy" id="1348612"/>
    <lineage>
        <taxon>Eukaryota</taxon>
        <taxon>Fungi</taxon>
        <taxon>Fungi incertae sedis</taxon>
        <taxon>Mucoromycota</taxon>
        <taxon>Glomeromycotina</taxon>
        <taxon>Glomeromycetes</taxon>
        <taxon>Diversisporales</taxon>
        <taxon>Diversisporaceae</taxon>
        <taxon>Diversispora</taxon>
    </lineage>
</organism>
<dbReference type="Proteomes" id="UP000266861">
    <property type="component" value="Unassembled WGS sequence"/>
</dbReference>
<dbReference type="PANTHER" id="PTHR14499:SF136">
    <property type="entry name" value="GH08630P"/>
    <property type="match status" value="1"/>
</dbReference>
<dbReference type="SMART" id="SM00225">
    <property type="entry name" value="BTB"/>
    <property type="match status" value="1"/>
</dbReference>
<evidence type="ECO:0000313" key="3">
    <source>
        <dbReference type="EMBL" id="RHZ84036.1"/>
    </source>
</evidence>
<dbReference type="Gene3D" id="3.30.710.10">
    <property type="entry name" value="Potassium Channel Kv1.1, Chain A"/>
    <property type="match status" value="1"/>
</dbReference>
<accession>A0A397JDL3</accession>
<keyword evidence="4" id="KW-1185">Reference proteome</keyword>
<feature type="compositionally biased region" description="Basic and acidic residues" evidence="1">
    <location>
        <begin position="41"/>
        <end position="60"/>
    </location>
</feature>
<evidence type="ECO:0000313" key="4">
    <source>
        <dbReference type="Proteomes" id="UP000266861"/>
    </source>
</evidence>
<dbReference type="Pfam" id="PF02214">
    <property type="entry name" value="BTB_2"/>
    <property type="match status" value="1"/>
</dbReference>
<proteinExistence type="predicted"/>
<dbReference type="InterPro" id="IPR000210">
    <property type="entry name" value="BTB/POZ_dom"/>
</dbReference>
<dbReference type="GO" id="GO:0051260">
    <property type="term" value="P:protein homooligomerization"/>
    <property type="evidence" value="ECO:0007669"/>
    <property type="project" value="InterPro"/>
</dbReference>
<dbReference type="SUPFAM" id="SSF54695">
    <property type="entry name" value="POZ domain"/>
    <property type="match status" value="1"/>
</dbReference>
<evidence type="ECO:0000259" key="2">
    <source>
        <dbReference type="SMART" id="SM00225"/>
    </source>
</evidence>
<dbReference type="EMBL" id="PQFF01000082">
    <property type="protein sequence ID" value="RHZ84036.1"/>
    <property type="molecule type" value="Genomic_DNA"/>
</dbReference>
<feature type="region of interest" description="Disordered" evidence="1">
    <location>
        <begin position="336"/>
        <end position="362"/>
    </location>
</feature>
<dbReference type="OrthoDB" id="2414723at2759"/>
<dbReference type="PANTHER" id="PTHR14499">
    <property type="entry name" value="POTASSIUM CHANNEL TETRAMERIZATION DOMAIN-CONTAINING"/>
    <property type="match status" value="1"/>
</dbReference>
<evidence type="ECO:0000256" key="1">
    <source>
        <dbReference type="SAM" id="MobiDB-lite"/>
    </source>
</evidence>
<comment type="caution">
    <text evidence="3">The sequence shown here is derived from an EMBL/GenBank/DDBJ whole genome shotgun (WGS) entry which is preliminary data.</text>
</comment>
<feature type="compositionally biased region" description="Basic and acidic residues" evidence="1">
    <location>
        <begin position="94"/>
        <end position="113"/>
    </location>
</feature>
<reference evidence="3 4" key="1">
    <citation type="submission" date="2018-08" db="EMBL/GenBank/DDBJ databases">
        <title>Genome and evolution of the arbuscular mycorrhizal fungus Diversispora epigaea (formerly Glomus versiforme) and its bacterial endosymbionts.</title>
        <authorList>
            <person name="Sun X."/>
            <person name="Fei Z."/>
            <person name="Harrison M."/>
        </authorList>
    </citation>
    <scope>NUCLEOTIDE SEQUENCE [LARGE SCALE GENOMIC DNA]</scope>
    <source>
        <strain evidence="3 4">IT104</strain>
    </source>
</reference>
<dbReference type="AlphaFoldDB" id="A0A397JDL3"/>
<dbReference type="InterPro" id="IPR003131">
    <property type="entry name" value="T1-type_BTB"/>
</dbReference>
<dbReference type="STRING" id="1348612.A0A397JDL3"/>
<feature type="compositionally biased region" description="Acidic residues" evidence="1">
    <location>
        <begin position="346"/>
        <end position="358"/>
    </location>
</feature>
<feature type="domain" description="BTB" evidence="2">
    <location>
        <begin position="168"/>
        <end position="288"/>
    </location>
</feature>
<sequence length="566" mass="66026">MSTGTTNKNKFTLFKKLRKFKLKFSLLLCRTKRKSKSNLRKTADTATKEILENQRNRSVEENIDNSSRIHPPNEEREQTEQIEQLEKTNNNLRKTADTATKEILENQRNRSVEENIDNSSRIHPPNEEREQTEQIEQLEKTNKLNNFFRNSKIFQSISISEPSPIHPFPLKLNVGGILYITTQQTLCTYPSYLSELFFLFRSPNPTTFNNNKSHQNYYNYPKQPQIPWPEELFIDRDGSIFIHILDFLRTSNLPKLSLSILRKLEIEAKFYEIKPLQALVAQRISEHLSAPKFKIIPIQKFSNQNSNDDFLNNHELQFKTTPFETFETLFENDNDSAAGVGKCNEENGEDNEEDDDDTPTQRCFSPTPNKFLSIHSHFQDNEEDMSASSSSVEVPIIYHNPNSQSGNFDNLNNLNNFDFNESTFKYDNNNNNNYIENDINRFSDQSNSTIFTSKSGIYNFNDHNLDGEIPIMLKGIEENEEEDEHNLSIPEYDFITILTVPNYNNSIKNSQNINVNDNLNSYYNENNKILFDELNNSLHCKCEYLNCDCKVNGKFMTIMIFKRRDD</sequence>
<gene>
    <name evidence="3" type="ORF">Glove_86g127</name>
</gene>